<evidence type="ECO:0008006" key="3">
    <source>
        <dbReference type="Google" id="ProtNLM"/>
    </source>
</evidence>
<dbReference type="STRING" id="1603555.SU86_005555"/>
<dbReference type="OrthoDB" id="135845at2157"/>
<dbReference type="AlphaFoldDB" id="A0A3G1B6W1"/>
<accession>A0A3G1B6W1</accession>
<dbReference type="GO" id="GO:0005198">
    <property type="term" value="F:structural molecule activity"/>
    <property type="evidence" value="ECO:0007669"/>
    <property type="project" value="InterPro"/>
</dbReference>
<proteinExistence type="predicted"/>
<dbReference type="RefSeq" id="WP_048188769.1">
    <property type="nucleotide sequence ID" value="NZ_CP011097.1"/>
</dbReference>
<keyword evidence="2" id="KW-1185">Reference proteome</keyword>
<dbReference type="Pfam" id="PF01917">
    <property type="entry name" value="Flagellin_arch-type"/>
    <property type="match status" value="1"/>
</dbReference>
<dbReference type="GO" id="GO:0097588">
    <property type="term" value="P:archaeal or bacterial-type flagellum-dependent cell motility"/>
    <property type="evidence" value="ECO:0007669"/>
    <property type="project" value="InterPro"/>
</dbReference>
<evidence type="ECO:0000313" key="2">
    <source>
        <dbReference type="Proteomes" id="UP000266745"/>
    </source>
</evidence>
<organism evidence="1 2">
    <name type="scientific">Candidatus Nitrosotenuis cloacae</name>
    <dbReference type="NCBI Taxonomy" id="1603555"/>
    <lineage>
        <taxon>Archaea</taxon>
        <taxon>Nitrososphaerota</taxon>
        <taxon>Candidatus Nitrosotenuis</taxon>
    </lineage>
</organism>
<dbReference type="InterPro" id="IPR002774">
    <property type="entry name" value="Flagellin_arc-type"/>
</dbReference>
<evidence type="ECO:0000313" key="1">
    <source>
        <dbReference type="EMBL" id="AJZ75917.1"/>
    </source>
</evidence>
<dbReference type="KEGG" id="tah:SU86_005555"/>
<reference evidence="1 2" key="1">
    <citation type="journal article" date="2016" name="Sci. Rep.">
        <title>A novel ammonia-oxidizing archaeon from wastewater treatment plant: Its enrichment, physiological and genomic characteristics.</title>
        <authorList>
            <person name="Li Y."/>
            <person name="Ding K."/>
            <person name="Wen X."/>
            <person name="Zhang B."/>
            <person name="Shen B."/>
            <person name="Yang Y."/>
        </authorList>
    </citation>
    <scope>NUCLEOTIDE SEQUENCE [LARGE SCALE GENOMIC DNA]</scope>
    <source>
        <strain evidence="1 2">SAT1</strain>
    </source>
</reference>
<dbReference type="GeneID" id="24875865"/>
<protein>
    <recommendedName>
        <fullName evidence="3">Flagellin</fullName>
    </recommendedName>
</protein>
<name>A0A3G1B6W1_9ARCH</name>
<dbReference type="Proteomes" id="UP000266745">
    <property type="component" value="Chromosome"/>
</dbReference>
<dbReference type="EMBL" id="CP011097">
    <property type="protein sequence ID" value="AJZ75917.1"/>
    <property type="molecule type" value="Genomic_DNA"/>
</dbReference>
<sequence length="160" mass="17332">MASSVMTEAILIIASIVVATSIAGVVMSQVGTFESTFTATSEAQKNEMLTKLKVIHVMRNTTASPPTLEIWTKNIGIDPITSPTSIDVYFGESGSAQRIPYSVSGGEDTWKFQPVTVPTIIQKMDTFQIKITDTQLTSSKTYVVRVIAPNGVYSDYVLST</sequence>
<gene>
    <name evidence="1" type="ORF">SU86_005555</name>
</gene>